<dbReference type="InterPro" id="IPR008271">
    <property type="entry name" value="Ser/Thr_kinase_AS"/>
</dbReference>
<evidence type="ECO:0000259" key="13">
    <source>
        <dbReference type="PROSITE" id="PS50011"/>
    </source>
</evidence>
<dbReference type="InterPro" id="IPR000719">
    <property type="entry name" value="Prot_kinase_dom"/>
</dbReference>
<evidence type="ECO:0000256" key="3">
    <source>
        <dbReference type="ARBA" id="ARBA00022527"/>
    </source>
</evidence>
<keyword evidence="6" id="KW-0547">Nucleotide-binding</keyword>
<dbReference type="SMART" id="SM00463">
    <property type="entry name" value="SMR"/>
    <property type="match status" value="1"/>
</dbReference>
<dbReference type="SUPFAM" id="SSF55021">
    <property type="entry name" value="ACT-like"/>
    <property type="match status" value="1"/>
</dbReference>
<dbReference type="SMART" id="SM00220">
    <property type="entry name" value="S_TKc"/>
    <property type="match status" value="1"/>
</dbReference>
<dbReference type="PROSITE" id="PS51671">
    <property type="entry name" value="ACT"/>
    <property type="match status" value="1"/>
</dbReference>
<evidence type="ECO:0000256" key="6">
    <source>
        <dbReference type="ARBA" id="ARBA00022741"/>
    </source>
</evidence>
<dbReference type="SUPFAM" id="SSF56112">
    <property type="entry name" value="Protein kinase-like (PK-like)"/>
    <property type="match status" value="1"/>
</dbReference>
<evidence type="ECO:0000256" key="5">
    <source>
        <dbReference type="ARBA" id="ARBA00022737"/>
    </source>
</evidence>
<dbReference type="EC" id="2.7.11.1" evidence="2"/>
<evidence type="ECO:0000256" key="12">
    <source>
        <dbReference type="SAM" id="MobiDB-lite"/>
    </source>
</evidence>
<evidence type="ECO:0000256" key="8">
    <source>
        <dbReference type="ARBA" id="ARBA00022840"/>
    </source>
</evidence>
<reference evidence="16" key="1">
    <citation type="journal article" date="2021" name="J. Hered.">
        <title>Genome Assembly of Salicaceae Populus deltoides (Eastern Cottonwood) I-69 Based on Nanopore Sequencing and Hi-C Technologies.</title>
        <authorList>
            <person name="Bai S."/>
            <person name="Wu H."/>
            <person name="Zhang J."/>
            <person name="Pan Z."/>
            <person name="Zhao W."/>
            <person name="Li Z."/>
            <person name="Tong C."/>
        </authorList>
    </citation>
    <scope>NUCLEOTIDE SEQUENCE</scope>
    <source>
        <tissue evidence="16">Leaf</tissue>
    </source>
</reference>
<dbReference type="InterPro" id="IPR011990">
    <property type="entry name" value="TPR-like_helical_dom_sf"/>
</dbReference>
<dbReference type="Gene3D" id="3.30.200.20">
    <property type="entry name" value="Phosphorylase Kinase, domain 1"/>
    <property type="match status" value="1"/>
</dbReference>
<keyword evidence="8" id="KW-0067">ATP-binding</keyword>
<feature type="domain" description="ACT" evidence="15">
    <location>
        <begin position="186"/>
        <end position="263"/>
    </location>
</feature>
<evidence type="ECO:0000256" key="9">
    <source>
        <dbReference type="ARBA" id="ARBA00047899"/>
    </source>
</evidence>
<evidence type="ECO:0000259" key="14">
    <source>
        <dbReference type="PROSITE" id="PS50828"/>
    </source>
</evidence>
<comment type="caution">
    <text evidence="16">The sequence shown here is derived from an EMBL/GenBank/DDBJ whole genome shotgun (WGS) entry which is preliminary data.</text>
</comment>
<dbReference type="Gene3D" id="1.10.510.10">
    <property type="entry name" value="Transferase(Phosphotransferase) domain 1"/>
    <property type="match status" value="2"/>
</dbReference>
<evidence type="ECO:0000256" key="2">
    <source>
        <dbReference type="ARBA" id="ARBA00012513"/>
    </source>
</evidence>
<dbReference type="Gene3D" id="1.25.40.10">
    <property type="entry name" value="Tetratricopeptide repeat domain"/>
    <property type="match status" value="1"/>
</dbReference>
<dbReference type="PROSITE" id="PS50011">
    <property type="entry name" value="PROTEIN_KINASE_DOM"/>
    <property type="match status" value="1"/>
</dbReference>
<comment type="catalytic activity">
    <reaction evidence="9">
        <text>L-threonyl-[protein] + ATP = O-phospho-L-threonyl-[protein] + ADP + H(+)</text>
        <dbReference type="Rhea" id="RHEA:46608"/>
        <dbReference type="Rhea" id="RHEA-COMP:11060"/>
        <dbReference type="Rhea" id="RHEA-COMP:11605"/>
        <dbReference type="ChEBI" id="CHEBI:15378"/>
        <dbReference type="ChEBI" id="CHEBI:30013"/>
        <dbReference type="ChEBI" id="CHEBI:30616"/>
        <dbReference type="ChEBI" id="CHEBI:61977"/>
        <dbReference type="ChEBI" id="CHEBI:456216"/>
        <dbReference type="EC" id="2.7.11.1"/>
    </reaction>
</comment>
<comment type="similarity">
    <text evidence="1">Belongs to the protein kinase superfamily. TKL Ser/Thr protein kinase family. RAF subfamily.</text>
</comment>
<dbReference type="FunFam" id="3.30.200.20:FF:000060">
    <property type="entry name" value="Serine/threonine-protein kinase isoform 1"/>
    <property type="match status" value="1"/>
</dbReference>
<dbReference type="InterPro" id="IPR011009">
    <property type="entry name" value="Kinase-like_dom_sf"/>
</dbReference>
<feature type="repeat" description="PPR" evidence="11">
    <location>
        <begin position="732"/>
        <end position="766"/>
    </location>
</feature>
<evidence type="ECO:0000259" key="15">
    <source>
        <dbReference type="PROSITE" id="PS51671"/>
    </source>
</evidence>
<dbReference type="AlphaFoldDB" id="A0A8T2XYX2"/>
<dbReference type="SUPFAM" id="SSF160443">
    <property type="entry name" value="SMR domain-like"/>
    <property type="match status" value="1"/>
</dbReference>
<dbReference type="InterPro" id="IPR045865">
    <property type="entry name" value="ACT-like_dom_sf"/>
</dbReference>
<feature type="domain" description="Smr" evidence="14">
    <location>
        <begin position="903"/>
        <end position="987"/>
    </location>
</feature>
<evidence type="ECO:0000313" key="17">
    <source>
        <dbReference type="Proteomes" id="UP000807159"/>
    </source>
</evidence>
<dbReference type="InterPro" id="IPR001245">
    <property type="entry name" value="Ser-Thr/Tyr_kinase_cat_dom"/>
</dbReference>
<accession>A0A8T2XYX2</accession>
<dbReference type="PROSITE" id="PS50828">
    <property type="entry name" value="SMR"/>
    <property type="match status" value="1"/>
</dbReference>
<feature type="region of interest" description="Disordered" evidence="12">
    <location>
        <begin position="129"/>
        <end position="151"/>
    </location>
</feature>
<dbReference type="GO" id="GO:0005524">
    <property type="term" value="F:ATP binding"/>
    <property type="evidence" value="ECO:0007669"/>
    <property type="project" value="UniProtKB-KW"/>
</dbReference>
<dbReference type="Proteomes" id="UP000807159">
    <property type="component" value="Chromosome 9"/>
</dbReference>
<sequence length="994" mass="112455">MAMEEGGSNESCGSRVNENTTSPGSVLQGRQHPQRMQQKLEVYNEILSRLKETNHEEANLPGFDDQLWTHFNRLPARYALEVNVERAEDVLMHKRLLHLAHDPANRPAIEVRLVQVHPTSDDNSADFILPDSPSKEAAQRKSVHPPPAFGSSPNLEALALEANKFDDQDGDNSVHANSKFFKPMHEITFSSDDKPKLLSQLTSLLAHIGLNIQEAHAFSTLDGYSLDVFVVDGWPYEETEQLRTALEKEVIKIEAWSNHRSSSPTSDQEKSKIKYDPDHVAIPNDVTDVWEIDPKHLKFENKVASGSYGDLYKGTYYSQEVAIKILKPERVNSDLQKEFAQEVYIMRKVRHKNVVQFIGACTKLPSLCIVTEFMSGGSVYDYLHKQRGVFKLPTLLKAAIDVSKGMNYLHQNNIIHRDLKAANLLMDENEVIEHKPYDHKADVFSFGIVLWELLTGKLPYEYLTPLQAAVGVVQKCLRPTIPQNTQPKLAELLEKTWKQDPALRPDFSEIIEILQQIAKEVGDDGECRKEKSSGGFLSVLRRKFRSATRSYARARQPTSHPLNLSTKWNNFKCLAAISKQAQRFFSAVLPTVATRDTSATNRLIKKFVASSPKSIALDALSYLLSPDSTHHPLLYLLTLPLYLKISEASWFSWNPKLVAQVVVLLDKQGLDKELKALMSETVSRLQFNERELVLFYCNLIGFNSKHNWVRGFDDSYSRLNQFVSDSNSVYVKKQGYKAMISGLCEMGRAREAEDLIGEMRERGLKPKLFEFRCVLYGYGRLGLFKDMERILDKMESGEIEVDTVCANMVLASYGAHNALPEMGLWLRKMKTLGIPLSIRTCNSVLNSCPTIMALMRNLDAYYPVSIQELLKILSEEEAMLVKELIESSVLKEATKWDTSEGKLDLHGMHLGSAYVIMLQWMEEMRNRLSDGEHVIPAEITVVCGSGNHSTVRGESPVKSMITEIMAQTRSPMRIDRKNNGCFVAKGNVVKKWLC</sequence>
<dbReference type="Gene3D" id="3.30.1370.110">
    <property type="match status" value="1"/>
</dbReference>
<evidence type="ECO:0000256" key="11">
    <source>
        <dbReference type="PROSITE-ProRule" id="PRU00708"/>
    </source>
</evidence>
<dbReference type="InterPro" id="IPR002912">
    <property type="entry name" value="ACT_dom"/>
</dbReference>
<evidence type="ECO:0000256" key="7">
    <source>
        <dbReference type="ARBA" id="ARBA00022777"/>
    </source>
</evidence>
<evidence type="ECO:0000256" key="1">
    <source>
        <dbReference type="ARBA" id="ARBA00010507"/>
    </source>
</evidence>
<dbReference type="InterPro" id="IPR002885">
    <property type="entry name" value="PPR_rpt"/>
</dbReference>
<dbReference type="CDD" id="cd04928">
    <property type="entry name" value="ACT_TyrKc"/>
    <property type="match status" value="1"/>
</dbReference>
<feature type="region of interest" description="Disordered" evidence="12">
    <location>
        <begin position="1"/>
        <end position="35"/>
    </location>
</feature>
<keyword evidence="4" id="KW-0808">Transferase</keyword>
<dbReference type="Pfam" id="PF07714">
    <property type="entry name" value="PK_Tyr_Ser-Thr"/>
    <property type="match status" value="1"/>
</dbReference>
<feature type="domain" description="Protein kinase" evidence="13">
    <location>
        <begin position="297"/>
        <end position="518"/>
    </location>
</feature>
<feature type="compositionally biased region" description="Polar residues" evidence="12">
    <location>
        <begin position="8"/>
        <end position="25"/>
    </location>
</feature>
<comment type="catalytic activity">
    <reaction evidence="10">
        <text>L-seryl-[protein] + ATP = O-phospho-L-seryl-[protein] + ADP + H(+)</text>
        <dbReference type="Rhea" id="RHEA:17989"/>
        <dbReference type="Rhea" id="RHEA-COMP:9863"/>
        <dbReference type="Rhea" id="RHEA-COMP:11604"/>
        <dbReference type="ChEBI" id="CHEBI:15378"/>
        <dbReference type="ChEBI" id="CHEBI:29999"/>
        <dbReference type="ChEBI" id="CHEBI:30616"/>
        <dbReference type="ChEBI" id="CHEBI:83421"/>
        <dbReference type="ChEBI" id="CHEBI:456216"/>
        <dbReference type="EC" id="2.7.11.1"/>
    </reaction>
</comment>
<dbReference type="InterPro" id="IPR051681">
    <property type="entry name" value="Ser/Thr_Kinases-Pseudokinases"/>
</dbReference>
<dbReference type="PANTHER" id="PTHR44329">
    <property type="entry name" value="SERINE/THREONINE-PROTEIN KINASE TNNI3K-RELATED"/>
    <property type="match status" value="1"/>
</dbReference>
<evidence type="ECO:0000256" key="4">
    <source>
        <dbReference type="ARBA" id="ARBA00022679"/>
    </source>
</evidence>
<evidence type="ECO:0000256" key="10">
    <source>
        <dbReference type="ARBA" id="ARBA00048679"/>
    </source>
</evidence>
<dbReference type="PROSITE" id="PS00108">
    <property type="entry name" value="PROTEIN_KINASE_ST"/>
    <property type="match status" value="1"/>
</dbReference>
<dbReference type="PANTHER" id="PTHR44329:SF128">
    <property type="entry name" value="SERINE_THREONINE-PROTEIN KINASE STY46"/>
    <property type="match status" value="1"/>
</dbReference>
<evidence type="ECO:0000313" key="16">
    <source>
        <dbReference type="EMBL" id="KAH8498059.1"/>
    </source>
</evidence>
<organism evidence="16 17">
    <name type="scientific">Populus deltoides</name>
    <name type="common">Eastern poplar</name>
    <name type="synonym">Eastern cottonwood</name>
    <dbReference type="NCBI Taxonomy" id="3696"/>
    <lineage>
        <taxon>Eukaryota</taxon>
        <taxon>Viridiplantae</taxon>
        <taxon>Streptophyta</taxon>
        <taxon>Embryophyta</taxon>
        <taxon>Tracheophyta</taxon>
        <taxon>Spermatophyta</taxon>
        <taxon>Magnoliopsida</taxon>
        <taxon>eudicotyledons</taxon>
        <taxon>Gunneridae</taxon>
        <taxon>Pentapetalae</taxon>
        <taxon>rosids</taxon>
        <taxon>fabids</taxon>
        <taxon>Malpighiales</taxon>
        <taxon>Salicaceae</taxon>
        <taxon>Saliceae</taxon>
        <taxon>Populus</taxon>
    </lineage>
</organism>
<dbReference type="EMBL" id="JACEGQ020000009">
    <property type="protein sequence ID" value="KAH8498059.1"/>
    <property type="molecule type" value="Genomic_DNA"/>
</dbReference>
<dbReference type="Pfam" id="PF01535">
    <property type="entry name" value="PPR"/>
    <property type="match status" value="2"/>
</dbReference>
<protein>
    <recommendedName>
        <fullName evidence="2">non-specific serine/threonine protein kinase</fullName>
        <ecNumber evidence="2">2.7.11.1</ecNumber>
    </recommendedName>
</protein>
<dbReference type="NCBIfam" id="TIGR00756">
    <property type="entry name" value="PPR"/>
    <property type="match status" value="2"/>
</dbReference>
<dbReference type="PROSITE" id="PS51375">
    <property type="entry name" value="PPR"/>
    <property type="match status" value="1"/>
</dbReference>
<keyword evidence="5" id="KW-0677">Repeat</keyword>
<dbReference type="InterPro" id="IPR002625">
    <property type="entry name" value="Smr_dom"/>
</dbReference>
<dbReference type="CDD" id="cd13999">
    <property type="entry name" value="STKc_MAP3K-like"/>
    <property type="match status" value="1"/>
</dbReference>
<name>A0A8T2XYX2_POPDE</name>
<keyword evidence="7" id="KW-0418">Kinase</keyword>
<keyword evidence="17" id="KW-1185">Reference proteome</keyword>
<dbReference type="GO" id="GO:0004674">
    <property type="term" value="F:protein serine/threonine kinase activity"/>
    <property type="evidence" value="ECO:0007669"/>
    <property type="project" value="UniProtKB-KW"/>
</dbReference>
<proteinExistence type="inferred from homology"/>
<keyword evidence="3" id="KW-0723">Serine/threonine-protein kinase</keyword>
<gene>
    <name evidence="16" type="ORF">H0E87_017109</name>
</gene>
<dbReference type="InterPro" id="IPR036063">
    <property type="entry name" value="Smr_dom_sf"/>
</dbReference>